<feature type="chain" id="PRO_5002243237" description="Cytochrome P450" evidence="10">
    <location>
        <begin position="22"/>
        <end position="508"/>
    </location>
</feature>
<dbReference type="CDD" id="cd11060">
    <property type="entry name" value="CYP57A1-like"/>
    <property type="match status" value="1"/>
</dbReference>
<dbReference type="InterPro" id="IPR002401">
    <property type="entry name" value="Cyt_P450_E_grp-I"/>
</dbReference>
<organism evidence="11 12">
    <name type="scientific">Rhinocladiella mackenziei CBS 650.93</name>
    <dbReference type="NCBI Taxonomy" id="1442369"/>
    <lineage>
        <taxon>Eukaryota</taxon>
        <taxon>Fungi</taxon>
        <taxon>Dikarya</taxon>
        <taxon>Ascomycota</taxon>
        <taxon>Pezizomycotina</taxon>
        <taxon>Eurotiomycetes</taxon>
        <taxon>Chaetothyriomycetidae</taxon>
        <taxon>Chaetothyriales</taxon>
        <taxon>Herpotrichiellaceae</taxon>
        <taxon>Rhinocladiella</taxon>
    </lineage>
</organism>
<dbReference type="PRINTS" id="PR00463">
    <property type="entry name" value="EP450I"/>
</dbReference>
<keyword evidence="4 8" id="KW-0560">Oxidoreductase</keyword>
<reference evidence="11 12" key="1">
    <citation type="submission" date="2015-01" db="EMBL/GenBank/DDBJ databases">
        <title>The Genome Sequence of Rhinocladiella mackenzie CBS 650.93.</title>
        <authorList>
            <consortium name="The Broad Institute Genomics Platform"/>
            <person name="Cuomo C."/>
            <person name="de Hoog S."/>
            <person name="Gorbushina A."/>
            <person name="Stielow B."/>
            <person name="Teixiera M."/>
            <person name="Abouelleil A."/>
            <person name="Chapman S.B."/>
            <person name="Priest M."/>
            <person name="Young S.K."/>
            <person name="Wortman J."/>
            <person name="Nusbaum C."/>
            <person name="Birren B."/>
        </authorList>
    </citation>
    <scope>NUCLEOTIDE SEQUENCE [LARGE SCALE GENOMIC DNA]</scope>
    <source>
        <strain evidence="11 12">CBS 650.93</strain>
    </source>
</reference>
<keyword evidence="10" id="KW-0732">Signal</keyword>
<accession>A0A0D2HEU2</accession>
<feature type="region of interest" description="Disordered" evidence="9">
    <location>
        <begin position="253"/>
        <end position="274"/>
    </location>
</feature>
<comment type="cofactor">
    <cofactor evidence="1 7">
        <name>heme</name>
        <dbReference type="ChEBI" id="CHEBI:30413"/>
    </cofactor>
</comment>
<dbReference type="Proteomes" id="UP000053617">
    <property type="component" value="Unassembled WGS sequence"/>
</dbReference>
<dbReference type="GO" id="GO:0005506">
    <property type="term" value="F:iron ion binding"/>
    <property type="evidence" value="ECO:0007669"/>
    <property type="project" value="InterPro"/>
</dbReference>
<evidence type="ECO:0000256" key="10">
    <source>
        <dbReference type="SAM" id="SignalP"/>
    </source>
</evidence>
<evidence type="ECO:0000256" key="1">
    <source>
        <dbReference type="ARBA" id="ARBA00001971"/>
    </source>
</evidence>
<dbReference type="InterPro" id="IPR017972">
    <property type="entry name" value="Cyt_P450_CS"/>
</dbReference>
<evidence type="ECO:0000256" key="9">
    <source>
        <dbReference type="SAM" id="MobiDB-lite"/>
    </source>
</evidence>
<dbReference type="RefSeq" id="XP_013276319.1">
    <property type="nucleotide sequence ID" value="XM_013420865.1"/>
</dbReference>
<keyword evidence="5 7" id="KW-0408">Iron</keyword>
<gene>
    <name evidence="11" type="ORF">Z518_00262</name>
</gene>
<feature type="signal peptide" evidence="10">
    <location>
        <begin position="1"/>
        <end position="21"/>
    </location>
</feature>
<keyword evidence="3 7" id="KW-0479">Metal-binding</keyword>
<evidence type="ECO:0000256" key="3">
    <source>
        <dbReference type="ARBA" id="ARBA00022723"/>
    </source>
</evidence>
<sequence length="508" mass="58325">MFTGLALLSICLLILLRVTYTYVTSLERSIPGPWLARFSRLWYFLHVQSGNFHHENIALHAKYGPIVRVGPHLYSINYPDNNVYGIGSKFKKNDWYEGWKHPSPDRWTLFPDQDIKRHAETRKKFQNLYSMSSLVSYEKYVDECIDIFLQKMASFSQSGESIDMAHWFQCYAFDVMGDITYSERFGFLDQGEDIAGILVALDNSMVYSTLAGIYAWAHPYLYAIMERIPGSGAAGRNFLMKFVQQRIAERNHARANLSTSEKQRPLDANDGTPQDFLDKLTDAHERDPQRVTPYHIFMMGLSNIIAGSDTTAVSLSSVLYNLVTHPSVLERLRQEIKEYDAQKNSSNEFIPFKEAHKMPYLQAVIKEALRLHPATGLPLWRVIPEGGAFIAGRQLPAGATVGINSWVAHYDSGVFGPDAGTFRPERWLEAEQEKGEQYQRMEANYLPFGLGSRTCLGRHISTLEMYKLIPELVRKFDFELDMATSNWKTRNYWFVKPIDFRVRVKSCL</sequence>
<evidence type="ECO:0000256" key="7">
    <source>
        <dbReference type="PIRSR" id="PIRSR602401-1"/>
    </source>
</evidence>
<dbReference type="GO" id="GO:0020037">
    <property type="term" value="F:heme binding"/>
    <property type="evidence" value="ECO:0007669"/>
    <property type="project" value="InterPro"/>
</dbReference>
<dbReference type="InterPro" id="IPR036396">
    <property type="entry name" value="Cyt_P450_sf"/>
</dbReference>
<evidence type="ECO:0008006" key="13">
    <source>
        <dbReference type="Google" id="ProtNLM"/>
    </source>
</evidence>
<evidence type="ECO:0000256" key="6">
    <source>
        <dbReference type="ARBA" id="ARBA00023033"/>
    </source>
</evidence>
<dbReference type="FunFam" id="1.10.630.10:FF:000050">
    <property type="entry name" value="Cytochrome P450 monooxygenase"/>
    <property type="match status" value="1"/>
</dbReference>
<evidence type="ECO:0000256" key="2">
    <source>
        <dbReference type="ARBA" id="ARBA00010617"/>
    </source>
</evidence>
<dbReference type="OrthoDB" id="3934656at2759"/>
<protein>
    <recommendedName>
        <fullName evidence="13">Cytochrome P450</fullName>
    </recommendedName>
</protein>
<dbReference type="PRINTS" id="PR00385">
    <property type="entry name" value="P450"/>
</dbReference>
<keyword evidence="6 8" id="KW-0503">Monooxygenase</keyword>
<dbReference type="AlphaFoldDB" id="A0A0D2HEU2"/>
<dbReference type="PANTHER" id="PTHR24305">
    <property type="entry name" value="CYTOCHROME P450"/>
    <property type="match status" value="1"/>
</dbReference>
<dbReference type="EMBL" id="KN847475">
    <property type="protein sequence ID" value="KIX09183.1"/>
    <property type="molecule type" value="Genomic_DNA"/>
</dbReference>
<dbReference type="VEuPathDB" id="FungiDB:Z518_00262"/>
<dbReference type="HOGENOM" id="CLU_001570_14_0_1"/>
<evidence type="ECO:0000256" key="8">
    <source>
        <dbReference type="RuleBase" id="RU000461"/>
    </source>
</evidence>
<keyword evidence="7 8" id="KW-0349">Heme</keyword>
<dbReference type="SUPFAM" id="SSF48264">
    <property type="entry name" value="Cytochrome P450"/>
    <property type="match status" value="1"/>
</dbReference>
<dbReference type="Gene3D" id="1.10.630.10">
    <property type="entry name" value="Cytochrome P450"/>
    <property type="match status" value="1"/>
</dbReference>
<comment type="similarity">
    <text evidence="2 8">Belongs to the cytochrome P450 family.</text>
</comment>
<evidence type="ECO:0000256" key="5">
    <source>
        <dbReference type="ARBA" id="ARBA00023004"/>
    </source>
</evidence>
<dbReference type="GO" id="GO:0004497">
    <property type="term" value="F:monooxygenase activity"/>
    <property type="evidence" value="ECO:0007669"/>
    <property type="project" value="UniProtKB-KW"/>
</dbReference>
<name>A0A0D2HEU2_9EURO</name>
<dbReference type="GO" id="GO:0016705">
    <property type="term" value="F:oxidoreductase activity, acting on paired donors, with incorporation or reduction of molecular oxygen"/>
    <property type="evidence" value="ECO:0007669"/>
    <property type="project" value="InterPro"/>
</dbReference>
<proteinExistence type="inferred from homology"/>
<dbReference type="GeneID" id="25288333"/>
<evidence type="ECO:0000313" key="11">
    <source>
        <dbReference type="EMBL" id="KIX09183.1"/>
    </source>
</evidence>
<dbReference type="Pfam" id="PF00067">
    <property type="entry name" value="p450"/>
    <property type="match status" value="1"/>
</dbReference>
<dbReference type="InterPro" id="IPR050121">
    <property type="entry name" value="Cytochrome_P450_monoxygenase"/>
</dbReference>
<dbReference type="PANTHER" id="PTHR24305:SF188">
    <property type="entry name" value="P450, PUTATIVE (EUROFUNG)-RELATED"/>
    <property type="match status" value="1"/>
</dbReference>
<keyword evidence="12" id="KW-1185">Reference proteome</keyword>
<evidence type="ECO:0000256" key="4">
    <source>
        <dbReference type="ARBA" id="ARBA00023002"/>
    </source>
</evidence>
<evidence type="ECO:0000313" key="12">
    <source>
        <dbReference type="Proteomes" id="UP000053617"/>
    </source>
</evidence>
<dbReference type="STRING" id="1442369.A0A0D2HEU2"/>
<dbReference type="InterPro" id="IPR001128">
    <property type="entry name" value="Cyt_P450"/>
</dbReference>
<dbReference type="PROSITE" id="PS00086">
    <property type="entry name" value="CYTOCHROME_P450"/>
    <property type="match status" value="1"/>
</dbReference>
<feature type="binding site" description="axial binding residue" evidence="7">
    <location>
        <position position="455"/>
    </location>
    <ligand>
        <name>heme</name>
        <dbReference type="ChEBI" id="CHEBI:30413"/>
    </ligand>
    <ligandPart>
        <name>Fe</name>
        <dbReference type="ChEBI" id="CHEBI:18248"/>
    </ligandPart>
</feature>